<feature type="region of interest" description="Disordered" evidence="1">
    <location>
        <begin position="305"/>
        <end position="358"/>
    </location>
</feature>
<organism evidence="2 3">
    <name type="scientific">Mesorhabditis spiculigera</name>
    <dbReference type="NCBI Taxonomy" id="96644"/>
    <lineage>
        <taxon>Eukaryota</taxon>
        <taxon>Metazoa</taxon>
        <taxon>Ecdysozoa</taxon>
        <taxon>Nematoda</taxon>
        <taxon>Chromadorea</taxon>
        <taxon>Rhabditida</taxon>
        <taxon>Rhabditina</taxon>
        <taxon>Rhabditomorpha</taxon>
        <taxon>Rhabditoidea</taxon>
        <taxon>Rhabditidae</taxon>
        <taxon>Mesorhabditinae</taxon>
        <taxon>Mesorhabditis</taxon>
    </lineage>
</organism>
<feature type="compositionally biased region" description="Pro residues" evidence="1">
    <location>
        <begin position="322"/>
        <end position="343"/>
    </location>
</feature>
<evidence type="ECO:0000313" key="3">
    <source>
        <dbReference type="Proteomes" id="UP001177023"/>
    </source>
</evidence>
<reference evidence="2" key="1">
    <citation type="submission" date="2023-06" db="EMBL/GenBank/DDBJ databases">
        <authorList>
            <person name="Delattre M."/>
        </authorList>
    </citation>
    <scope>NUCLEOTIDE SEQUENCE</scope>
    <source>
        <strain evidence="2">AF72</strain>
    </source>
</reference>
<name>A0AA36CQF3_9BILA</name>
<evidence type="ECO:0000256" key="1">
    <source>
        <dbReference type="SAM" id="MobiDB-lite"/>
    </source>
</evidence>
<dbReference type="AlphaFoldDB" id="A0AA36CQF3"/>
<feature type="non-terminal residue" evidence="2">
    <location>
        <position position="480"/>
    </location>
</feature>
<accession>A0AA36CQF3</accession>
<comment type="caution">
    <text evidence="2">The sequence shown here is derived from an EMBL/GenBank/DDBJ whole genome shotgun (WGS) entry which is preliminary data.</text>
</comment>
<dbReference type="EMBL" id="CATQJA010002618">
    <property type="protein sequence ID" value="CAJ0573369.1"/>
    <property type="molecule type" value="Genomic_DNA"/>
</dbReference>
<gene>
    <name evidence="2" type="ORF">MSPICULIGERA_LOCUS11729</name>
</gene>
<proteinExistence type="predicted"/>
<protein>
    <submittedName>
        <fullName evidence="2">Uncharacterized protein</fullName>
    </submittedName>
</protein>
<keyword evidence="3" id="KW-1185">Reference proteome</keyword>
<dbReference type="Proteomes" id="UP001177023">
    <property type="component" value="Unassembled WGS sequence"/>
</dbReference>
<sequence length="480" mass="54808">MQIFLKALSTSRTDRRHRLHRYDRRPSARASTTTLASLGGARVDLRQHHLRPNLQLGANYREKRRLLPKWRRTTTSLHRSGTLRLIRYLIVVRLFVIFCSLVTFRQVNRTAHRIFSATMTDTQTHDDMSELVELYIQIQQQMGEYVSERWRSYHLNQRASQAAREQEWEYLRNHQLLREHDGGGRRSDANECPQMRRLRDIPARPPALPMEMRVNEREGAATGRTEPLQNLAQVCQQTATTSQVLKAAAVEFNKVLVRLDRLAIDDRSTLNDAETRRDQAKKKYDNYLMEMKAKRPKDWIAAAPKATVPAPPGQPANGQPAALPPAPQPFADPAPAPNTPPTMPRDAPDEVQVEPDPVGDPFNIRVHASSERVEAFSWRLGQDVQVPQPNPPQRGRPAEYVENSQCCNCEKTQKLTRAYGPVACPDCRASYRHAIEKLLNGETKPCSEDPCSKVRCRPHLIANLEAKGFRRDLLPAFRPE</sequence>
<evidence type="ECO:0000313" key="2">
    <source>
        <dbReference type="EMBL" id="CAJ0573369.1"/>
    </source>
</evidence>